<organism evidence="7 8">
    <name type="scientific">Tothia fuscella</name>
    <dbReference type="NCBI Taxonomy" id="1048955"/>
    <lineage>
        <taxon>Eukaryota</taxon>
        <taxon>Fungi</taxon>
        <taxon>Dikarya</taxon>
        <taxon>Ascomycota</taxon>
        <taxon>Pezizomycotina</taxon>
        <taxon>Dothideomycetes</taxon>
        <taxon>Pleosporomycetidae</taxon>
        <taxon>Venturiales</taxon>
        <taxon>Cylindrosympodiaceae</taxon>
        <taxon>Tothia</taxon>
    </lineage>
</organism>
<name>A0A9P4NPS2_9PEZI</name>
<feature type="transmembrane region" description="Helical" evidence="6">
    <location>
        <begin position="153"/>
        <end position="175"/>
    </location>
</feature>
<proteinExistence type="predicted"/>
<protein>
    <submittedName>
        <fullName evidence="7">Uncharacterized protein</fullName>
    </submittedName>
</protein>
<keyword evidence="2 6" id="KW-0812">Transmembrane</keyword>
<reference evidence="7" key="1">
    <citation type="journal article" date="2020" name="Stud. Mycol.">
        <title>101 Dothideomycetes genomes: a test case for predicting lifestyles and emergence of pathogens.</title>
        <authorList>
            <person name="Haridas S."/>
            <person name="Albert R."/>
            <person name="Binder M."/>
            <person name="Bloem J."/>
            <person name="Labutti K."/>
            <person name="Salamov A."/>
            <person name="Andreopoulos B."/>
            <person name="Baker S."/>
            <person name="Barry K."/>
            <person name="Bills G."/>
            <person name="Bluhm B."/>
            <person name="Cannon C."/>
            <person name="Castanera R."/>
            <person name="Culley D."/>
            <person name="Daum C."/>
            <person name="Ezra D."/>
            <person name="Gonzalez J."/>
            <person name="Henrissat B."/>
            <person name="Kuo A."/>
            <person name="Liang C."/>
            <person name="Lipzen A."/>
            <person name="Lutzoni F."/>
            <person name="Magnuson J."/>
            <person name="Mondo S."/>
            <person name="Nolan M."/>
            <person name="Ohm R."/>
            <person name="Pangilinan J."/>
            <person name="Park H.-J."/>
            <person name="Ramirez L."/>
            <person name="Alfaro M."/>
            <person name="Sun H."/>
            <person name="Tritt A."/>
            <person name="Yoshinaga Y."/>
            <person name="Zwiers L.-H."/>
            <person name="Turgeon B."/>
            <person name="Goodwin S."/>
            <person name="Spatafora J."/>
            <person name="Crous P."/>
            <person name="Grigoriev I."/>
        </authorList>
    </citation>
    <scope>NUCLEOTIDE SEQUENCE</scope>
    <source>
        <strain evidence="7">CBS 130266</strain>
    </source>
</reference>
<keyword evidence="3 6" id="KW-1133">Transmembrane helix</keyword>
<keyword evidence="4 6" id="KW-0472">Membrane</keyword>
<evidence type="ECO:0000256" key="4">
    <source>
        <dbReference type="ARBA" id="ARBA00023136"/>
    </source>
</evidence>
<accession>A0A9P4NPS2</accession>
<evidence type="ECO:0000256" key="6">
    <source>
        <dbReference type="SAM" id="Phobius"/>
    </source>
</evidence>
<dbReference type="Pfam" id="PF04479">
    <property type="entry name" value="RTA1"/>
    <property type="match status" value="2"/>
</dbReference>
<comment type="subcellular location">
    <subcellularLocation>
        <location evidence="1">Membrane</location>
        <topology evidence="1">Multi-pass membrane protein</topology>
    </subcellularLocation>
</comment>
<evidence type="ECO:0000256" key="2">
    <source>
        <dbReference type="ARBA" id="ARBA00022692"/>
    </source>
</evidence>
<evidence type="ECO:0000313" key="7">
    <source>
        <dbReference type="EMBL" id="KAF2429253.1"/>
    </source>
</evidence>
<dbReference type="GO" id="GO:0016020">
    <property type="term" value="C:membrane"/>
    <property type="evidence" value="ECO:0007669"/>
    <property type="project" value="UniProtKB-SubCell"/>
</dbReference>
<dbReference type="PANTHER" id="PTHR31465:SF15">
    <property type="entry name" value="LIPID TRANSPORTER ATNI-RELATED"/>
    <property type="match status" value="1"/>
</dbReference>
<dbReference type="AlphaFoldDB" id="A0A9P4NPS2"/>
<feature type="transmembrane region" description="Helical" evidence="6">
    <location>
        <begin position="275"/>
        <end position="295"/>
    </location>
</feature>
<keyword evidence="8" id="KW-1185">Reference proteome</keyword>
<dbReference type="EMBL" id="MU007048">
    <property type="protein sequence ID" value="KAF2429253.1"/>
    <property type="molecule type" value="Genomic_DNA"/>
</dbReference>
<gene>
    <name evidence="7" type="ORF">EJ08DRAFT_661789</name>
</gene>
<dbReference type="Proteomes" id="UP000800235">
    <property type="component" value="Unassembled WGS sequence"/>
</dbReference>
<evidence type="ECO:0000313" key="8">
    <source>
        <dbReference type="Proteomes" id="UP000800235"/>
    </source>
</evidence>
<feature type="transmembrane region" description="Helical" evidence="6">
    <location>
        <begin position="235"/>
        <end position="255"/>
    </location>
</feature>
<evidence type="ECO:0000256" key="1">
    <source>
        <dbReference type="ARBA" id="ARBA00004141"/>
    </source>
</evidence>
<evidence type="ECO:0000256" key="3">
    <source>
        <dbReference type="ARBA" id="ARBA00022989"/>
    </source>
</evidence>
<evidence type="ECO:0000256" key="5">
    <source>
        <dbReference type="SAM" id="MobiDB-lite"/>
    </source>
</evidence>
<feature type="transmembrane region" description="Helical" evidence="6">
    <location>
        <begin position="89"/>
        <end position="108"/>
    </location>
</feature>
<dbReference type="InterPro" id="IPR007568">
    <property type="entry name" value="RTA1"/>
</dbReference>
<sequence>MYYFGGVLEQIKIEMRTDCSRRTCCRTTGLSITPFTFKPESPIPTAKPYTRTIPSLDIHLPTPTCTRTIQPDNNGYLPPVTCKALYNHYPLLTAAIVMSFVFGLTAVAHTTQAIISKKPFCWDIIMGTLWEFGGFVSRAFGAKDQQSSALATVGQLLVVNGFDYMILARMIWFFLPSRLRLHITPSLPAIVLVNLDFASFVIQLVGGGMVRPGQSQEQVMRGVHIYMAGTPKSQWQWMVVALYLSLTFIFIRIIFRLMEFSAGKDLSNPLPYHEVYAYAFDALLMFFAISVWNIVHPGRIFKSLNSVMPSGKLRRLICCCYSGRDGQGQKKANRGTENDEDYIPLANHANTAAIRAYHTWQEHGERPSQMPAYGYKGASSNMSA</sequence>
<feature type="transmembrane region" description="Helical" evidence="6">
    <location>
        <begin position="187"/>
        <end position="210"/>
    </location>
</feature>
<comment type="caution">
    <text evidence="7">The sequence shown here is derived from an EMBL/GenBank/DDBJ whole genome shotgun (WGS) entry which is preliminary data.</text>
</comment>
<feature type="region of interest" description="Disordered" evidence="5">
    <location>
        <begin position="363"/>
        <end position="384"/>
    </location>
</feature>
<dbReference type="OrthoDB" id="5384040at2759"/>
<dbReference type="PANTHER" id="PTHR31465">
    <property type="entry name" value="PROTEIN RTA1-RELATED"/>
    <property type="match status" value="1"/>
</dbReference>